<dbReference type="InterPro" id="IPR013783">
    <property type="entry name" value="Ig-like_fold"/>
</dbReference>
<dbReference type="Proteomes" id="UP000003806">
    <property type="component" value="Chromosome"/>
</dbReference>
<dbReference type="AlphaFoldDB" id="H0UJC3"/>
<dbReference type="STRING" id="885272.JonanDRAFT_1530"/>
<proteinExistence type="predicted"/>
<dbReference type="eggNOG" id="ENOG5032Z13">
    <property type="taxonomic scope" value="Bacteria"/>
</dbReference>
<dbReference type="Gene3D" id="2.60.40.10">
    <property type="entry name" value="Immunoglobulins"/>
    <property type="match status" value="1"/>
</dbReference>
<protein>
    <recommendedName>
        <fullName evidence="4">SD-repeat containing protein B domain-containing protein</fullName>
    </recommendedName>
</protein>
<keyword evidence="3" id="KW-1185">Reference proteome</keyword>
<gene>
    <name evidence="2" type="ORF">JonanDRAFT_1530</name>
</gene>
<reference evidence="2 3" key="1">
    <citation type="submission" date="2011-11" db="EMBL/GenBank/DDBJ databases">
        <title>The Noncontiguous Finished genome of Jonquetella anthropi DSM 22815.</title>
        <authorList>
            <consortium name="US DOE Joint Genome Institute (JGI-PGF)"/>
            <person name="Lucas S."/>
            <person name="Copeland A."/>
            <person name="Lapidus A."/>
            <person name="Glavina del Rio T."/>
            <person name="Dalin E."/>
            <person name="Tice H."/>
            <person name="Bruce D."/>
            <person name="Goodwin L."/>
            <person name="Pitluck S."/>
            <person name="Peters L."/>
            <person name="Mikhailova N."/>
            <person name="Held B."/>
            <person name="Kyrpides N."/>
            <person name="Mavromatis K."/>
            <person name="Ivanova N."/>
            <person name="Markowitz V."/>
            <person name="Cheng J.-F."/>
            <person name="Hugenholtz P."/>
            <person name="Woyke T."/>
            <person name="Wu D."/>
            <person name="Gronow S."/>
            <person name="Wellnitz S."/>
            <person name="Brambilla E."/>
            <person name="Klenk H.-P."/>
            <person name="Eisen J.A."/>
        </authorList>
    </citation>
    <scope>NUCLEOTIDE SEQUENCE [LARGE SCALE GENOMIC DNA]</scope>
    <source>
        <strain evidence="2 3">DSM 22815</strain>
    </source>
</reference>
<dbReference type="RefSeq" id="WP_008519732.1">
    <property type="nucleotide sequence ID" value="NZ_CM001376.1"/>
</dbReference>
<feature type="chain" id="PRO_5003541915" description="SD-repeat containing protein B domain-containing protein" evidence="1">
    <location>
        <begin position="23"/>
        <end position="103"/>
    </location>
</feature>
<evidence type="ECO:0008006" key="4">
    <source>
        <dbReference type="Google" id="ProtNLM"/>
    </source>
</evidence>
<sequence>MKKKLIALLTLGLLCLSISAFAHTALLNCYLDGDKVICEGGFSDGSSAAGVKLIVRDGQKKILIDAKLDDQGTYEFQKPEGDYEVEFNAGPGHQVIVDGKDIE</sequence>
<evidence type="ECO:0000256" key="1">
    <source>
        <dbReference type="SAM" id="SignalP"/>
    </source>
</evidence>
<name>H0UJC3_9BACT</name>
<feature type="signal peptide" evidence="1">
    <location>
        <begin position="1"/>
        <end position="22"/>
    </location>
</feature>
<dbReference type="HOGENOM" id="CLU_148087_1_0_0"/>
<keyword evidence="1" id="KW-0732">Signal</keyword>
<evidence type="ECO:0000313" key="3">
    <source>
        <dbReference type="Proteomes" id="UP000003806"/>
    </source>
</evidence>
<dbReference type="OrthoDB" id="363007at2"/>
<organism evidence="2 3">
    <name type="scientific">Jonquetella anthropi DSM 22815</name>
    <dbReference type="NCBI Taxonomy" id="885272"/>
    <lineage>
        <taxon>Bacteria</taxon>
        <taxon>Thermotogati</taxon>
        <taxon>Synergistota</taxon>
        <taxon>Synergistia</taxon>
        <taxon>Synergistales</taxon>
        <taxon>Dethiosulfovibrionaceae</taxon>
        <taxon>Jonquetella</taxon>
    </lineage>
</organism>
<accession>H0UJC3</accession>
<evidence type="ECO:0000313" key="2">
    <source>
        <dbReference type="EMBL" id="EHM13890.1"/>
    </source>
</evidence>
<dbReference type="EMBL" id="CM001376">
    <property type="protein sequence ID" value="EHM13890.1"/>
    <property type="molecule type" value="Genomic_DNA"/>
</dbReference>